<dbReference type="GeneID" id="20528290"/>
<accession>A0A058Z862</accession>
<evidence type="ECO:0000259" key="3">
    <source>
        <dbReference type="Pfam" id="PF05670"/>
    </source>
</evidence>
<comment type="similarity">
    <text evidence="1">Belongs to the CCDC25 family.</text>
</comment>
<feature type="domain" description="NFACT RNA-binding" evidence="3">
    <location>
        <begin position="1"/>
        <end position="112"/>
    </location>
</feature>
<dbReference type="InterPro" id="IPR008532">
    <property type="entry name" value="NFACT_RNA-bd"/>
</dbReference>
<keyword evidence="5" id="KW-1185">Reference proteome</keyword>
<sequence length="213" mass="24978">MVRFFQSTATDPPTMIYVGRDKEENEDLIKHGWDEDVWFHVDKLSSAHVYLRMSPGMTWDNLPEALLNDCAQLVKANSIEGNKKDNISIIYTPWSNLKKTGAMDVGQVSYHNPKLVRYVKVAKRCNITVNRLNKTERIEFPDLRAQKEEHLNKLAFEKREHQRQLDNQSREQQRLAREEKERNSYDRLFENTGSMLSNKEASMLGIDLEEDFM</sequence>
<dbReference type="OMA" id="KTKVEWF"/>
<dbReference type="PANTHER" id="PTHR13049:SF2">
    <property type="entry name" value="COILED-COIL DOMAIN-CONTAINING PROTEIN 25"/>
    <property type="match status" value="1"/>
</dbReference>
<evidence type="ECO:0000313" key="4">
    <source>
        <dbReference type="EMBL" id="KCV70103.1"/>
    </source>
</evidence>
<name>A0A058Z862_FONAL</name>
<gene>
    <name evidence="4" type="ORF">H696_03565</name>
</gene>
<organism evidence="4">
    <name type="scientific">Fonticula alba</name>
    <name type="common">Slime mold</name>
    <dbReference type="NCBI Taxonomy" id="691883"/>
    <lineage>
        <taxon>Eukaryota</taxon>
        <taxon>Rotosphaerida</taxon>
        <taxon>Fonticulaceae</taxon>
        <taxon>Fonticula</taxon>
    </lineage>
</organism>
<protein>
    <recommendedName>
        <fullName evidence="3">NFACT RNA-binding domain-containing protein</fullName>
    </recommendedName>
</protein>
<dbReference type="Pfam" id="PF05670">
    <property type="entry name" value="NFACT-R_1"/>
    <property type="match status" value="1"/>
</dbReference>
<dbReference type="InterPro" id="IPR039730">
    <property type="entry name" value="Jlp2/Ccd25"/>
</dbReference>
<dbReference type="Proteomes" id="UP000030693">
    <property type="component" value="Unassembled WGS sequence"/>
</dbReference>
<dbReference type="PANTHER" id="PTHR13049">
    <property type="entry name" value="DUF814-RELATED"/>
    <property type="match status" value="1"/>
</dbReference>
<dbReference type="eggNOG" id="KOG3272">
    <property type="taxonomic scope" value="Eukaryota"/>
</dbReference>
<dbReference type="RefSeq" id="XP_009495709.1">
    <property type="nucleotide sequence ID" value="XM_009497434.1"/>
</dbReference>
<dbReference type="STRING" id="691883.A0A058Z862"/>
<evidence type="ECO:0000256" key="1">
    <source>
        <dbReference type="ARBA" id="ARBA00008998"/>
    </source>
</evidence>
<dbReference type="AlphaFoldDB" id="A0A058Z862"/>
<proteinExistence type="inferred from homology"/>
<dbReference type="OrthoDB" id="200398at2759"/>
<evidence type="ECO:0000313" key="5">
    <source>
        <dbReference type="Proteomes" id="UP000030693"/>
    </source>
</evidence>
<evidence type="ECO:0000256" key="2">
    <source>
        <dbReference type="SAM" id="MobiDB-lite"/>
    </source>
</evidence>
<feature type="compositionally biased region" description="Basic and acidic residues" evidence="2">
    <location>
        <begin position="159"/>
        <end position="189"/>
    </location>
</feature>
<reference evidence="4" key="1">
    <citation type="submission" date="2013-04" db="EMBL/GenBank/DDBJ databases">
        <title>The Genome Sequence of Fonticula alba ATCC 38817.</title>
        <authorList>
            <consortium name="The Broad Institute Genomics Platform"/>
            <person name="Russ C."/>
            <person name="Cuomo C."/>
            <person name="Burger G."/>
            <person name="Gray M.W."/>
            <person name="Holland P.W.H."/>
            <person name="King N."/>
            <person name="Lang F.B.F."/>
            <person name="Roger A.J."/>
            <person name="Ruiz-Trillo I."/>
            <person name="Brown M."/>
            <person name="Walker B."/>
            <person name="Young S."/>
            <person name="Zeng Q."/>
            <person name="Gargeya S."/>
            <person name="Fitzgerald M."/>
            <person name="Haas B."/>
            <person name="Abouelleil A."/>
            <person name="Allen A.W."/>
            <person name="Alvarado L."/>
            <person name="Arachchi H.M."/>
            <person name="Berlin A.M."/>
            <person name="Chapman S.B."/>
            <person name="Gainer-Dewar J."/>
            <person name="Goldberg J."/>
            <person name="Griggs A."/>
            <person name="Gujja S."/>
            <person name="Hansen M."/>
            <person name="Howarth C."/>
            <person name="Imamovic A."/>
            <person name="Ireland A."/>
            <person name="Larimer J."/>
            <person name="McCowan C."/>
            <person name="Murphy C."/>
            <person name="Pearson M."/>
            <person name="Poon T.W."/>
            <person name="Priest M."/>
            <person name="Roberts A."/>
            <person name="Saif S."/>
            <person name="Shea T."/>
            <person name="Sisk P."/>
            <person name="Sykes S."/>
            <person name="Wortman J."/>
            <person name="Nusbaum C."/>
            <person name="Birren B."/>
        </authorList>
    </citation>
    <scope>NUCLEOTIDE SEQUENCE [LARGE SCALE GENOMIC DNA]</scope>
    <source>
        <strain evidence="4">ATCC 38817</strain>
    </source>
</reference>
<dbReference type="EMBL" id="KB932205">
    <property type="protein sequence ID" value="KCV70103.1"/>
    <property type="molecule type" value="Genomic_DNA"/>
</dbReference>
<feature type="region of interest" description="Disordered" evidence="2">
    <location>
        <begin position="159"/>
        <end position="191"/>
    </location>
</feature>